<dbReference type="GO" id="GO:0043709">
    <property type="term" value="P:cell adhesion involved in single-species biofilm formation"/>
    <property type="evidence" value="ECO:0007669"/>
    <property type="project" value="TreeGrafter"/>
</dbReference>
<feature type="domain" description="GGDEF" evidence="5">
    <location>
        <begin position="238"/>
        <end position="371"/>
    </location>
</feature>
<organism evidence="6 7">
    <name type="scientific">Woeseia oceani</name>
    <dbReference type="NCBI Taxonomy" id="1548547"/>
    <lineage>
        <taxon>Bacteria</taxon>
        <taxon>Pseudomonadati</taxon>
        <taxon>Pseudomonadota</taxon>
        <taxon>Gammaproteobacteria</taxon>
        <taxon>Woeseiales</taxon>
        <taxon>Woeseiaceae</taxon>
        <taxon>Woeseia</taxon>
    </lineage>
</organism>
<dbReference type="GO" id="GO:0005886">
    <property type="term" value="C:plasma membrane"/>
    <property type="evidence" value="ECO:0007669"/>
    <property type="project" value="TreeGrafter"/>
</dbReference>
<proteinExistence type="predicted"/>
<dbReference type="Pfam" id="PF00990">
    <property type="entry name" value="GGDEF"/>
    <property type="match status" value="1"/>
</dbReference>
<keyword evidence="4" id="KW-0175">Coiled coil</keyword>
<dbReference type="AlphaFoldDB" id="A0A193LEY4"/>
<reference evidence="6 7" key="1">
    <citation type="submission" date="2016-06" db="EMBL/GenBank/DDBJ databases">
        <title>Complete genome sequence of a deep-branching marine Gamma Proteobacterium Woeseia oceani type strain XK5.</title>
        <authorList>
            <person name="Mu D."/>
            <person name="Du Z."/>
        </authorList>
    </citation>
    <scope>NUCLEOTIDE SEQUENCE [LARGE SCALE GENOMIC DNA]</scope>
    <source>
        <strain evidence="6 7">XK5</strain>
    </source>
</reference>
<dbReference type="GO" id="GO:1902201">
    <property type="term" value="P:negative regulation of bacterial-type flagellum-dependent cell motility"/>
    <property type="evidence" value="ECO:0007669"/>
    <property type="project" value="TreeGrafter"/>
</dbReference>
<dbReference type="PANTHER" id="PTHR45138">
    <property type="entry name" value="REGULATORY COMPONENTS OF SENSORY TRANSDUCTION SYSTEM"/>
    <property type="match status" value="1"/>
</dbReference>
<dbReference type="InterPro" id="IPR000160">
    <property type="entry name" value="GGDEF_dom"/>
</dbReference>
<dbReference type="KEGG" id="woc:BA177_07465"/>
<evidence type="ECO:0000256" key="4">
    <source>
        <dbReference type="SAM" id="Coils"/>
    </source>
</evidence>
<evidence type="ECO:0000313" key="7">
    <source>
        <dbReference type="Proteomes" id="UP000092695"/>
    </source>
</evidence>
<dbReference type="SMART" id="SM00267">
    <property type="entry name" value="GGDEF"/>
    <property type="match status" value="1"/>
</dbReference>
<dbReference type="InterPro" id="IPR029787">
    <property type="entry name" value="Nucleotide_cyclase"/>
</dbReference>
<dbReference type="EMBL" id="CP016268">
    <property type="protein sequence ID" value="ANO51067.1"/>
    <property type="molecule type" value="Genomic_DNA"/>
</dbReference>
<gene>
    <name evidence="6" type="ORF">BA177_07465</name>
</gene>
<name>A0A193LEY4_9GAMM</name>
<dbReference type="RefSeq" id="WP_068614939.1">
    <property type="nucleotide sequence ID" value="NZ_CP016268.1"/>
</dbReference>
<protein>
    <recommendedName>
        <fullName evidence="2">diguanylate cyclase</fullName>
        <ecNumber evidence="2">2.7.7.65</ecNumber>
    </recommendedName>
</protein>
<dbReference type="PROSITE" id="PS50887">
    <property type="entry name" value="GGDEF"/>
    <property type="match status" value="1"/>
</dbReference>
<comment type="cofactor">
    <cofactor evidence="1">
        <name>Mg(2+)</name>
        <dbReference type="ChEBI" id="CHEBI:18420"/>
    </cofactor>
</comment>
<evidence type="ECO:0000256" key="1">
    <source>
        <dbReference type="ARBA" id="ARBA00001946"/>
    </source>
</evidence>
<dbReference type="CDD" id="cd01949">
    <property type="entry name" value="GGDEF"/>
    <property type="match status" value="1"/>
</dbReference>
<accession>A0A193LEY4</accession>
<dbReference type="FunFam" id="3.30.70.270:FF:000001">
    <property type="entry name" value="Diguanylate cyclase domain protein"/>
    <property type="match status" value="1"/>
</dbReference>
<comment type="catalytic activity">
    <reaction evidence="3">
        <text>2 GTP = 3',3'-c-di-GMP + 2 diphosphate</text>
        <dbReference type="Rhea" id="RHEA:24898"/>
        <dbReference type="ChEBI" id="CHEBI:33019"/>
        <dbReference type="ChEBI" id="CHEBI:37565"/>
        <dbReference type="ChEBI" id="CHEBI:58805"/>
        <dbReference type="EC" id="2.7.7.65"/>
    </reaction>
</comment>
<dbReference type="PANTHER" id="PTHR45138:SF9">
    <property type="entry name" value="DIGUANYLATE CYCLASE DGCM-RELATED"/>
    <property type="match status" value="1"/>
</dbReference>
<evidence type="ECO:0000256" key="3">
    <source>
        <dbReference type="ARBA" id="ARBA00034247"/>
    </source>
</evidence>
<dbReference type="STRING" id="1548547.BA177_07465"/>
<sequence>MGFVNKLMGGRKGNGEDLPSATASFATNTADGAIDTLGTIVRTMGEISFDIDDGAPEELFPTQCTELACHVENGAPVPSLDIAGSNDGERRWGHVRRFYIDRRQSERDFVNSRMADYRGVVEDLVGGLREIAQRDRETEFCINRNLKSVEAAVATGLLPEIKATLNQTIRNIAESLAQQKQDYEKRISEMNQRMSSLRQDLLSVREKMSRDSLTGAFNRGAFDQAIIHCLNINFILNQPVTVILLDIDHFKTVNDTYGHAAGDEVLRSVGDALARSFIRKTDFVARYGGDEFAVILADTTAANSATLLSRFYEYVGEITVPYAPDGVRLGCSSGYTEVIPGDTVESIIKRVDSALYAAKDAGRNCYKYAEAEVETIAAKSA</sequence>
<dbReference type="NCBIfam" id="TIGR00254">
    <property type="entry name" value="GGDEF"/>
    <property type="match status" value="1"/>
</dbReference>
<dbReference type="EC" id="2.7.7.65" evidence="2"/>
<evidence type="ECO:0000313" key="6">
    <source>
        <dbReference type="EMBL" id="ANO51067.1"/>
    </source>
</evidence>
<evidence type="ECO:0000256" key="2">
    <source>
        <dbReference type="ARBA" id="ARBA00012528"/>
    </source>
</evidence>
<dbReference type="InterPro" id="IPR050469">
    <property type="entry name" value="Diguanylate_Cyclase"/>
</dbReference>
<dbReference type="GO" id="GO:0052621">
    <property type="term" value="F:diguanylate cyclase activity"/>
    <property type="evidence" value="ECO:0007669"/>
    <property type="project" value="UniProtKB-EC"/>
</dbReference>
<feature type="coiled-coil region" evidence="4">
    <location>
        <begin position="162"/>
        <end position="207"/>
    </location>
</feature>
<dbReference type="Gene3D" id="3.30.70.270">
    <property type="match status" value="1"/>
</dbReference>
<dbReference type="SUPFAM" id="SSF55073">
    <property type="entry name" value="Nucleotide cyclase"/>
    <property type="match status" value="1"/>
</dbReference>
<evidence type="ECO:0000259" key="5">
    <source>
        <dbReference type="PROSITE" id="PS50887"/>
    </source>
</evidence>
<dbReference type="InterPro" id="IPR043128">
    <property type="entry name" value="Rev_trsase/Diguanyl_cyclase"/>
</dbReference>
<keyword evidence="7" id="KW-1185">Reference proteome</keyword>
<dbReference type="Proteomes" id="UP000092695">
    <property type="component" value="Chromosome"/>
</dbReference>